<proteinExistence type="inferred from homology"/>
<evidence type="ECO:0000256" key="7">
    <source>
        <dbReference type="PIRSR" id="PIRSR602481-1"/>
    </source>
</evidence>
<protein>
    <submittedName>
        <fullName evidence="8">Zinc uptake regulation protein</fullName>
    </submittedName>
</protein>
<dbReference type="InterPro" id="IPR036390">
    <property type="entry name" value="WH_DNA-bd_sf"/>
</dbReference>
<dbReference type="InParanoid" id="A0A1Y5TFF2"/>
<evidence type="ECO:0000256" key="3">
    <source>
        <dbReference type="ARBA" id="ARBA00022833"/>
    </source>
</evidence>
<dbReference type="OrthoDB" id="9801127at2"/>
<evidence type="ECO:0000256" key="2">
    <source>
        <dbReference type="ARBA" id="ARBA00022491"/>
    </source>
</evidence>
<dbReference type="FunCoup" id="A0A1Y5TFF2">
    <property type="interactions" value="101"/>
</dbReference>
<keyword evidence="3 7" id="KW-0862">Zinc</keyword>
<organism evidence="8 9">
    <name type="scientific">Oceanibacterium hippocampi</name>
    <dbReference type="NCBI Taxonomy" id="745714"/>
    <lineage>
        <taxon>Bacteria</taxon>
        <taxon>Pseudomonadati</taxon>
        <taxon>Pseudomonadota</taxon>
        <taxon>Alphaproteobacteria</taxon>
        <taxon>Sneathiellales</taxon>
        <taxon>Sneathiellaceae</taxon>
        <taxon>Oceanibacterium</taxon>
    </lineage>
</organism>
<gene>
    <name evidence="8" type="primary">zur</name>
    <name evidence="8" type="ORF">OCH7691_02610</name>
</gene>
<accession>A0A1Y5TFF2</accession>
<dbReference type="Gene3D" id="3.30.1490.190">
    <property type="match status" value="1"/>
</dbReference>
<dbReference type="InterPro" id="IPR002481">
    <property type="entry name" value="FUR"/>
</dbReference>
<keyword evidence="9" id="KW-1185">Reference proteome</keyword>
<keyword evidence="4" id="KW-0805">Transcription regulation</keyword>
<dbReference type="SUPFAM" id="SSF46785">
    <property type="entry name" value="Winged helix' DNA-binding domain"/>
    <property type="match status" value="1"/>
</dbReference>
<dbReference type="GO" id="GO:0003700">
    <property type="term" value="F:DNA-binding transcription factor activity"/>
    <property type="evidence" value="ECO:0007669"/>
    <property type="project" value="InterPro"/>
</dbReference>
<feature type="binding site" evidence="7">
    <location>
        <position position="163"/>
    </location>
    <ligand>
        <name>Zn(2+)</name>
        <dbReference type="ChEBI" id="CHEBI:29105"/>
    </ligand>
</feature>
<feature type="binding site" evidence="7">
    <location>
        <position position="120"/>
    </location>
    <ligand>
        <name>Zn(2+)</name>
        <dbReference type="ChEBI" id="CHEBI:29105"/>
    </ligand>
</feature>
<dbReference type="RefSeq" id="WP_085884459.1">
    <property type="nucleotide sequence ID" value="NZ_FWFR01000002.1"/>
</dbReference>
<keyword evidence="2" id="KW-0678">Repressor</keyword>
<dbReference type="GO" id="GO:0000976">
    <property type="term" value="F:transcription cis-regulatory region binding"/>
    <property type="evidence" value="ECO:0007669"/>
    <property type="project" value="TreeGrafter"/>
</dbReference>
<dbReference type="PANTHER" id="PTHR33202">
    <property type="entry name" value="ZINC UPTAKE REGULATION PROTEIN"/>
    <property type="match status" value="1"/>
</dbReference>
<keyword evidence="6" id="KW-0804">Transcription</keyword>
<evidence type="ECO:0000256" key="6">
    <source>
        <dbReference type="ARBA" id="ARBA00023163"/>
    </source>
</evidence>
<dbReference type="Gene3D" id="1.10.10.10">
    <property type="entry name" value="Winged helix-like DNA-binding domain superfamily/Winged helix DNA-binding domain"/>
    <property type="match status" value="1"/>
</dbReference>
<dbReference type="EMBL" id="FWFR01000002">
    <property type="protein sequence ID" value="SLN59093.1"/>
    <property type="molecule type" value="Genomic_DNA"/>
</dbReference>
<evidence type="ECO:0000313" key="8">
    <source>
        <dbReference type="EMBL" id="SLN59093.1"/>
    </source>
</evidence>
<evidence type="ECO:0000313" key="9">
    <source>
        <dbReference type="Proteomes" id="UP000193200"/>
    </source>
</evidence>
<evidence type="ECO:0000256" key="5">
    <source>
        <dbReference type="ARBA" id="ARBA00023125"/>
    </source>
</evidence>
<evidence type="ECO:0000256" key="1">
    <source>
        <dbReference type="ARBA" id="ARBA00007957"/>
    </source>
</evidence>
<dbReference type="InterPro" id="IPR036388">
    <property type="entry name" value="WH-like_DNA-bd_sf"/>
</dbReference>
<feature type="binding site" evidence="7">
    <location>
        <position position="123"/>
    </location>
    <ligand>
        <name>Zn(2+)</name>
        <dbReference type="ChEBI" id="CHEBI:29105"/>
    </ligand>
</feature>
<comment type="cofactor">
    <cofactor evidence="7">
        <name>Zn(2+)</name>
        <dbReference type="ChEBI" id="CHEBI:29105"/>
    </cofactor>
    <text evidence="7">Binds 1 zinc ion per subunit.</text>
</comment>
<dbReference type="GO" id="GO:0045892">
    <property type="term" value="P:negative regulation of DNA-templated transcription"/>
    <property type="evidence" value="ECO:0007669"/>
    <property type="project" value="TreeGrafter"/>
</dbReference>
<name>A0A1Y5TFF2_9PROT</name>
<comment type="similarity">
    <text evidence="1">Belongs to the Fur family.</text>
</comment>
<keyword evidence="5" id="KW-0238">DNA-binding</keyword>
<dbReference type="AlphaFoldDB" id="A0A1Y5TFF2"/>
<evidence type="ECO:0000256" key="4">
    <source>
        <dbReference type="ARBA" id="ARBA00023015"/>
    </source>
</evidence>
<dbReference type="Proteomes" id="UP000193200">
    <property type="component" value="Unassembled WGS sequence"/>
</dbReference>
<dbReference type="GO" id="GO:0005829">
    <property type="term" value="C:cytosol"/>
    <property type="evidence" value="ECO:0007669"/>
    <property type="project" value="TreeGrafter"/>
</dbReference>
<dbReference type="Pfam" id="PF01475">
    <property type="entry name" value="FUR"/>
    <property type="match status" value="1"/>
</dbReference>
<feature type="binding site" evidence="7">
    <location>
        <position position="160"/>
    </location>
    <ligand>
        <name>Zn(2+)</name>
        <dbReference type="ChEBI" id="CHEBI:29105"/>
    </ligand>
</feature>
<reference evidence="8 9" key="1">
    <citation type="submission" date="2017-03" db="EMBL/GenBank/DDBJ databases">
        <authorList>
            <person name="Afonso C.L."/>
            <person name="Miller P.J."/>
            <person name="Scott M.A."/>
            <person name="Spackman E."/>
            <person name="Goraichik I."/>
            <person name="Dimitrov K.M."/>
            <person name="Suarez D.L."/>
            <person name="Swayne D.E."/>
        </authorList>
    </citation>
    <scope>NUCLEOTIDE SEQUENCE [LARGE SCALE GENOMIC DNA]</scope>
    <source>
        <strain evidence="8 9">CECT 7691</strain>
    </source>
</reference>
<dbReference type="GO" id="GO:0008270">
    <property type="term" value="F:zinc ion binding"/>
    <property type="evidence" value="ECO:0007669"/>
    <property type="project" value="TreeGrafter"/>
</dbReference>
<keyword evidence="7" id="KW-0479">Metal-binding</keyword>
<sequence>MPKRDDEAIETAFPDETHDHRACVRSSLAAAERICEARGRRLTAQRRQVLRIIADSHRAIGAYDILERMASSGRRPAPITVYRALDFLMENALVHRLASLNAFVACRGGGHEHGAQFLICAECGNVGELASDRVDRAIDAAAASASFRVVQPIIEVTGVCGDCNDGAPAEQGR</sequence>
<dbReference type="GO" id="GO:1900376">
    <property type="term" value="P:regulation of secondary metabolite biosynthetic process"/>
    <property type="evidence" value="ECO:0007669"/>
    <property type="project" value="TreeGrafter"/>
</dbReference>
<dbReference type="PANTHER" id="PTHR33202:SF6">
    <property type="entry name" value="ZINC UPTAKE REGULATION PROTEIN"/>
    <property type="match status" value="1"/>
</dbReference>
<dbReference type="InterPro" id="IPR043135">
    <property type="entry name" value="Fur_C"/>
</dbReference>